<dbReference type="KEGG" id="bsen:DP114_21205"/>
<gene>
    <name evidence="2" type="ORF">DP114_21205</name>
</gene>
<dbReference type="Gene3D" id="3.40.50.1010">
    <property type="entry name" value="5'-nuclease"/>
    <property type="match status" value="1"/>
</dbReference>
<dbReference type="EMBL" id="CP030118">
    <property type="protein sequence ID" value="QDL10076.1"/>
    <property type="molecule type" value="Genomic_DNA"/>
</dbReference>
<sequence>MTAVTSFIDTNIWLYRLFDDKKIEATERDRKRHIATSITSDEGIIISTQVVNEVSANLLKKAAFNEEQIKTVIQSLYRRCTVVEFNLNIFESASDVRSRYNFSFWDGLIVACALSAKASILYSEDMHDGLVVAGQLEIVNPFK</sequence>
<proteinExistence type="predicted"/>
<dbReference type="SUPFAM" id="SSF88723">
    <property type="entry name" value="PIN domain-like"/>
    <property type="match status" value="1"/>
</dbReference>
<dbReference type="RefSeq" id="WP_171977040.1">
    <property type="nucleotide sequence ID" value="NZ_CAWOXK010000001.1"/>
</dbReference>
<dbReference type="Pfam" id="PF01850">
    <property type="entry name" value="PIN"/>
    <property type="match status" value="1"/>
</dbReference>
<protein>
    <submittedName>
        <fullName evidence="2">PIN domain nuclease</fullName>
    </submittedName>
</protein>
<name>A0A856MMC2_9CYAN</name>
<dbReference type="InterPro" id="IPR002716">
    <property type="entry name" value="PIN_dom"/>
</dbReference>
<reference evidence="2 3" key="1">
    <citation type="submission" date="2018-06" db="EMBL/GenBank/DDBJ databases">
        <title>Comparative genomics of Brasilonema spp. strains.</title>
        <authorList>
            <person name="Alvarenga D.O."/>
            <person name="Fiore M.F."/>
            <person name="Varani A.M."/>
        </authorList>
    </citation>
    <scope>NUCLEOTIDE SEQUENCE [LARGE SCALE GENOMIC DNA]</scope>
    <source>
        <strain evidence="2 3">CENA114</strain>
    </source>
</reference>
<accession>A0A856MMC2</accession>
<dbReference type="Proteomes" id="UP000503129">
    <property type="component" value="Chromosome"/>
</dbReference>
<dbReference type="CDD" id="cd18692">
    <property type="entry name" value="PIN_VapC-like"/>
    <property type="match status" value="1"/>
</dbReference>
<evidence type="ECO:0000313" key="3">
    <source>
        <dbReference type="Proteomes" id="UP000503129"/>
    </source>
</evidence>
<evidence type="ECO:0000259" key="1">
    <source>
        <dbReference type="Pfam" id="PF01850"/>
    </source>
</evidence>
<keyword evidence="3" id="KW-1185">Reference proteome</keyword>
<feature type="domain" description="PIN" evidence="1">
    <location>
        <begin position="7"/>
        <end position="125"/>
    </location>
</feature>
<dbReference type="AlphaFoldDB" id="A0A856MMC2"/>
<organism evidence="2 3">
    <name type="scientific">Brasilonema sennae CENA114</name>
    <dbReference type="NCBI Taxonomy" id="415709"/>
    <lineage>
        <taxon>Bacteria</taxon>
        <taxon>Bacillati</taxon>
        <taxon>Cyanobacteriota</taxon>
        <taxon>Cyanophyceae</taxon>
        <taxon>Nostocales</taxon>
        <taxon>Scytonemataceae</taxon>
        <taxon>Brasilonema</taxon>
        <taxon>Bromeliae group (in: Brasilonema)</taxon>
    </lineage>
</organism>
<evidence type="ECO:0000313" key="2">
    <source>
        <dbReference type="EMBL" id="QDL10076.1"/>
    </source>
</evidence>
<dbReference type="InterPro" id="IPR029060">
    <property type="entry name" value="PIN-like_dom_sf"/>
</dbReference>